<name>A0A5Q4VEH2_9BACT</name>
<dbReference type="PROSITE" id="PS50110">
    <property type="entry name" value="RESPONSE_REGULATORY"/>
    <property type="match status" value="1"/>
</dbReference>
<dbReference type="EMBL" id="VDMB01000001">
    <property type="protein sequence ID" value="TYT76084.1"/>
    <property type="molecule type" value="Genomic_DNA"/>
</dbReference>
<keyword evidence="1 4" id="KW-0597">Phosphoprotein</keyword>
<proteinExistence type="predicted"/>
<evidence type="ECO:0000256" key="2">
    <source>
        <dbReference type="ARBA" id="ARBA00023012"/>
    </source>
</evidence>
<feature type="modified residue" description="4-aspartylphosphate" evidence="4">
    <location>
        <position position="55"/>
    </location>
</feature>
<dbReference type="Gene3D" id="3.40.50.2300">
    <property type="match status" value="1"/>
</dbReference>
<dbReference type="AlphaFoldDB" id="A0A5Q4VEH2"/>
<sequence>MKYHLSILLVDDEEEFVVTLAERLEIRGFSPTIAEDGETALSIFTPDTFDIVLLDLMMPGIGGLEVLARLKEIQPSVPVILLTGHGSTREGMEGMRLGAFDYLMKPLNIEELIRKIQEAIPDAKQP</sequence>
<dbReference type="Proteomes" id="UP000321899">
    <property type="component" value="Unassembled WGS sequence"/>
</dbReference>
<dbReference type="SMART" id="SM00448">
    <property type="entry name" value="REC"/>
    <property type="match status" value="1"/>
</dbReference>
<dbReference type="InterPro" id="IPR001789">
    <property type="entry name" value="Sig_transdc_resp-reg_receiver"/>
</dbReference>
<organism evidence="6 7">
    <name type="scientific">Desulfobotulus mexicanus</name>
    <dbReference type="NCBI Taxonomy" id="2586642"/>
    <lineage>
        <taxon>Bacteria</taxon>
        <taxon>Pseudomonadati</taxon>
        <taxon>Thermodesulfobacteriota</taxon>
        <taxon>Desulfobacteria</taxon>
        <taxon>Desulfobacterales</taxon>
        <taxon>Desulfobacteraceae</taxon>
        <taxon>Desulfobotulus</taxon>
    </lineage>
</organism>
<keyword evidence="2" id="KW-0902">Two-component regulatory system</keyword>
<dbReference type="GO" id="GO:0000976">
    <property type="term" value="F:transcription cis-regulatory region binding"/>
    <property type="evidence" value="ECO:0007669"/>
    <property type="project" value="TreeGrafter"/>
</dbReference>
<evidence type="ECO:0000256" key="3">
    <source>
        <dbReference type="ARBA" id="ARBA00023125"/>
    </source>
</evidence>
<dbReference type="Pfam" id="PF00072">
    <property type="entry name" value="Response_reg"/>
    <property type="match status" value="1"/>
</dbReference>
<dbReference type="PANTHER" id="PTHR48111:SF40">
    <property type="entry name" value="PHOSPHATE REGULON TRANSCRIPTIONAL REGULATORY PROTEIN PHOB"/>
    <property type="match status" value="1"/>
</dbReference>
<dbReference type="GO" id="GO:0005829">
    <property type="term" value="C:cytosol"/>
    <property type="evidence" value="ECO:0007669"/>
    <property type="project" value="TreeGrafter"/>
</dbReference>
<dbReference type="PANTHER" id="PTHR48111">
    <property type="entry name" value="REGULATOR OF RPOS"/>
    <property type="match status" value="1"/>
</dbReference>
<keyword evidence="3" id="KW-0238">DNA-binding</keyword>
<comment type="caution">
    <text evidence="6">The sequence shown here is derived from an EMBL/GenBank/DDBJ whole genome shotgun (WGS) entry which is preliminary data.</text>
</comment>
<dbReference type="GO" id="GO:0006355">
    <property type="term" value="P:regulation of DNA-templated transcription"/>
    <property type="evidence" value="ECO:0007669"/>
    <property type="project" value="TreeGrafter"/>
</dbReference>
<dbReference type="GO" id="GO:0032993">
    <property type="term" value="C:protein-DNA complex"/>
    <property type="evidence" value="ECO:0007669"/>
    <property type="project" value="TreeGrafter"/>
</dbReference>
<evidence type="ECO:0000256" key="4">
    <source>
        <dbReference type="PROSITE-ProRule" id="PRU00169"/>
    </source>
</evidence>
<dbReference type="InterPro" id="IPR011006">
    <property type="entry name" value="CheY-like_superfamily"/>
</dbReference>
<keyword evidence="7" id="KW-1185">Reference proteome</keyword>
<reference evidence="6 7" key="1">
    <citation type="submission" date="2019-06" db="EMBL/GenBank/DDBJ databases">
        <title>Desulfobotulus mexicanus sp. nov., a novel sulfate-reducing bacterium isolated from the sediment of an alkaline crater lake in Mexico.</title>
        <authorList>
            <person name="Hirschler-Rea A."/>
        </authorList>
    </citation>
    <scope>NUCLEOTIDE SEQUENCE [LARGE SCALE GENOMIC DNA]</scope>
    <source>
        <strain evidence="6 7">PAR22N</strain>
    </source>
</reference>
<feature type="domain" description="Response regulatory" evidence="5">
    <location>
        <begin position="6"/>
        <end position="120"/>
    </location>
</feature>
<dbReference type="InterPro" id="IPR039420">
    <property type="entry name" value="WalR-like"/>
</dbReference>
<evidence type="ECO:0000313" key="7">
    <source>
        <dbReference type="Proteomes" id="UP000321899"/>
    </source>
</evidence>
<evidence type="ECO:0000313" key="6">
    <source>
        <dbReference type="EMBL" id="TYT76084.1"/>
    </source>
</evidence>
<dbReference type="GO" id="GO:0000156">
    <property type="term" value="F:phosphorelay response regulator activity"/>
    <property type="evidence" value="ECO:0007669"/>
    <property type="project" value="TreeGrafter"/>
</dbReference>
<gene>
    <name evidence="6" type="ORF">FIM25_00580</name>
</gene>
<dbReference type="OrthoDB" id="9788090at2"/>
<evidence type="ECO:0000259" key="5">
    <source>
        <dbReference type="PROSITE" id="PS50110"/>
    </source>
</evidence>
<evidence type="ECO:0000256" key="1">
    <source>
        <dbReference type="ARBA" id="ARBA00022553"/>
    </source>
</evidence>
<accession>A0A5Q4VEH2</accession>
<dbReference type="RefSeq" id="WP_139445095.1">
    <property type="nucleotide sequence ID" value="NZ_VDMB01000001.1"/>
</dbReference>
<protein>
    <submittedName>
        <fullName evidence="6">Response regulator</fullName>
    </submittedName>
</protein>
<dbReference type="SUPFAM" id="SSF52172">
    <property type="entry name" value="CheY-like"/>
    <property type="match status" value="1"/>
</dbReference>